<dbReference type="Proteomes" id="UP000823941">
    <property type="component" value="Chromosome 30"/>
</dbReference>
<accession>A0ABQ7PSL1</accession>
<gene>
    <name evidence="1" type="ORF">JYU34_021622</name>
</gene>
<comment type="caution">
    <text evidence="1">The sequence shown here is derived from an EMBL/GenBank/DDBJ whole genome shotgun (WGS) entry which is preliminary data.</text>
</comment>
<organism evidence="1 2">
    <name type="scientific">Plutella xylostella</name>
    <name type="common">Diamondback moth</name>
    <name type="synonym">Plutella maculipennis</name>
    <dbReference type="NCBI Taxonomy" id="51655"/>
    <lineage>
        <taxon>Eukaryota</taxon>
        <taxon>Metazoa</taxon>
        <taxon>Ecdysozoa</taxon>
        <taxon>Arthropoda</taxon>
        <taxon>Hexapoda</taxon>
        <taxon>Insecta</taxon>
        <taxon>Pterygota</taxon>
        <taxon>Neoptera</taxon>
        <taxon>Endopterygota</taxon>
        <taxon>Lepidoptera</taxon>
        <taxon>Glossata</taxon>
        <taxon>Ditrysia</taxon>
        <taxon>Yponomeutoidea</taxon>
        <taxon>Plutellidae</taxon>
        <taxon>Plutella</taxon>
    </lineage>
</organism>
<name>A0ABQ7PSL1_PLUXY</name>
<sequence length="70" mass="8436">MMRDDGLGSGWVVRRAGRTRWSPRLMMMMRNRRTTGARMWMMMISPSTLVPVESTWCCPRCRCRRRRWPS</sequence>
<protein>
    <submittedName>
        <fullName evidence="1">Uncharacterized protein</fullName>
    </submittedName>
</protein>
<keyword evidence="2" id="KW-1185">Reference proteome</keyword>
<proteinExistence type="predicted"/>
<dbReference type="EMBL" id="JAHIBW010000030">
    <property type="protein sequence ID" value="KAG7295444.1"/>
    <property type="molecule type" value="Genomic_DNA"/>
</dbReference>
<reference evidence="1 2" key="1">
    <citation type="submission" date="2021-06" db="EMBL/GenBank/DDBJ databases">
        <title>A haploid diamondback moth (Plutella xylostella L.) genome assembly resolves 31 chromosomes and identifies a diamide resistance mutation.</title>
        <authorList>
            <person name="Ward C.M."/>
            <person name="Perry K.D."/>
            <person name="Baker G."/>
            <person name="Powis K."/>
            <person name="Heckel D.G."/>
            <person name="Baxter S.W."/>
        </authorList>
    </citation>
    <scope>NUCLEOTIDE SEQUENCE [LARGE SCALE GENOMIC DNA]</scope>
    <source>
        <strain evidence="1 2">LV</strain>
        <tissue evidence="1">Single pupa</tissue>
    </source>
</reference>
<evidence type="ECO:0000313" key="1">
    <source>
        <dbReference type="EMBL" id="KAG7295444.1"/>
    </source>
</evidence>
<evidence type="ECO:0000313" key="2">
    <source>
        <dbReference type="Proteomes" id="UP000823941"/>
    </source>
</evidence>